<keyword evidence="2" id="KW-1185">Reference proteome</keyword>
<proteinExistence type="predicted"/>
<accession>A0A0P6XIK6</accession>
<comment type="caution">
    <text evidence="1">The sequence shown here is derived from an EMBL/GenBank/DDBJ whole genome shotgun (WGS) entry which is preliminary data.</text>
</comment>
<evidence type="ECO:0000313" key="1">
    <source>
        <dbReference type="EMBL" id="KPL79949.1"/>
    </source>
</evidence>
<reference evidence="1 2" key="1">
    <citation type="submission" date="2015-07" db="EMBL/GenBank/DDBJ databases">
        <title>Whole genome sequence of Herpetosiphon geysericola DSM 7119.</title>
        <authorList>
            <person name="Hemp J."/>
            <person name="Ward L.M."/>
            <person name="Pace L.A."/>
            <person name="Fischer W.W."/>
        </authorList>
    </citation>
    <scope>NUCLEOTIDE SEQUENCE [LARGE SCALE GENOMIC DNA]</scope>
    <source>
        <strain evidence="1 2">DSM 7119</strain>
    </source>
</reference>
<dbReference type="Proteomes" id="UP000050277">
    <property type="component" value="Unassembled WGS sequence"/>
</dbReference>
<evidence type="ECO:0000313" key="2">
    <source>
        <dbReference type="Proteomes" id="UP000050277"/>
    </source>
</evidence>
<dbReference type="EMBL" id="LGKP01000042">
    <property type="protein sequence ID" value="KPL79949.1"/>
    <property type="molecule type" value="Genomic_DNA"/>
</dbReference>
<sequence length="82" mass="9418">MTLMHGLFILAVLGWLCATGALWHARRRQEPCLQMQMVQPTEVELRLQQVTNVPTPTHRYVPGNSTTRPLSKRLNRLIGERV</sequence>
<dbReference type="AlphaFoldDB" id="A0A0P6XIK6"/>
<name>A0A0P6XIK6_9CHLR</name>
<organism evidence="1 2">
    <name type="scientific">Herpetosiphon geysericola</name>
    <dbReference type="NCBI Taxonomy" id="70996"/>
    <lineage>
        <taxon>Bacteria</taxon>
        <taxon>Bacillati</taxon>
        <taxon>Chloroflexota</taxon>
        <taxon>Chloroflexia</taxon>
        <taxon>Herpetosiphonales</taxon>
        <taxon>Herpetosiphonaceae</taxon>
        <taxon>Herpetosiphon</taxon>
    </lineage>
</organism>
<protein>
    <submittedName>
        <fullName evidence="1">Uncharacterized protein</fullName>
    </submittedName>
</protein>
<gene>
    <name evidence="1" type="ORF">SE18_25505</name>
</gene>